<accession>A0A2H4VNX9</accession>
<sequence>MNNKDFARLLMEEVVDSNPPDSRGFISENGIDDSNLNDADEIWKAFVRYNIDAYGVRSGTVWKYWNLTSDEAILKQRTKLIEKIQKLQGLKCYSNFTFHCPVTYASGEFFNGDKCYLKGSLESCPVIELIKELKWHRAHYRVAKILVEDAKRLLIEDEFGTKNQNLNDILHGIFQKYPNNEQGRTLATKELLSKFDDIKGYGNPPKVITWFFSEMSSPVHQVNHWPNLDHRQLSPVDTHVQRLMVRFGFIDSKDASNKNIEIELSKLYPDEPRKLDHGLYRLGADLEEGICAKTPNCELCKEKHPKLFENCQARQI</sequence>
<evidence type="ECO:0008006" key="3">
    <source>
        <dbReference type="Google" id="ProtNLM"/>
    </source>
</evidence>
<dbReference type="EMBL" id="CP017768">
    <property type="protein sequence ID" value="AUB59815.1"/>
    <property type="molecule type" value="Genomic_DNA"/>
</dbReference>
<keyword evidence="2" id="KW-1185">Reference proteome</keyword>
<reference evidence="1 2" key="1">
    <citation type="submission" date="2016-10" db="EMBL/GenBank/DDBJ databases">
        <title>Comparative genomics between deep and shallow subseafloor isolates.</title>
        <authorList>
            <person name="Ishii S."/>
            <person name="Miller J.R."/>
            <person name="Sutton G."/>
            <person name="Suzuki S."/>
            <person name="Methe B."/>
            <person name="Inagaki F."/>
            <person name="Imachi H."/>
        </authorList>
    </citation>
    <scope>NUCLEOTIDE SEQUENCE [LARGE SCALE GENOMIC DNA]</scope>
    <source>
        <strain evidence="1 2">A8p</strain>
    </source>
</reference>
<dbReference type="InterPro" id="IPR011257">
    <property type="entry name" value="DNA_glycosylase"/>
</dbReference>
<dbReference type="Proteomes" id="UP000232631">
    <property type="component" value="Chromosome"/>
</dbReference>
<proteinExistence type="predicted"/>
<dbReference type="GO" id="GO:0006281">
    <property type="term" value="P:DNA repair"/>
    <property type="evidence" value="ECO:0007669"/>
    <property type="project" value="InterPro"/>
</dbReference>
<dbReference type="Gene3D" id="1.10.1670.10">
    <property type="entry name" value="Helix-hairpin-Helix base-excision DNA repair enzymes (C-terminal)"/>
    <property type="match status" value="1"/>
</dbReference>
<evidence type="ECO:0000313" key="2">
    <source>
        <dbReference type="Proteomes" id="UP000232631"/>
    </source>
</evidence>
<dbReference type="AlphaFoldDB" id="A0A2H4VNX9"/>
<dbReference type="GeneID" id="35125514"/>
<dbReference type="KEGG" id="msub:BK009_03470"/>
<organism evidence="1 2">
    <name type="scientific">Methanobacterium subterraneum</name>
    <dbReference type="NCBI Taxonomy" id="59277"/>
    <lineage>
        <taxon>Archaea</taxon>
        <taxon>Methanobacteriati</taxon>
        <taxon>Methanobacteriota</taxon>
        <taxon>Methanomada group</taxon>
        <taxon>Methanobacteria</taxon>
        <taxon>Methanobacteriales</taxon>
        <taxon>Methanobacteriaceae</taxon>
        <taxon>Methanobacterium</taxon>
    </lineage>
</organism>
<gene>
    <name evidence="1" type="ORF">BK009_03470</name>
</gene>
<dbReference type="SUPFAM" id="SSF48150">
    <property type="entry name" value="DNA-glycosylase"/>
    <property type="match status" value="1"/>
</dbReference>
<name>A0A2H4VNX9_9EURY</name>
<dbReference type="RefSeq" id="WP_100909058.1">
    <property type="nucleotide sequence ID" value="NZ_CP017768.1"/>
</dbReference>
<evidence type="ECO:0000313" key="1">
    <source>
        <dbReference type="EMBL" id="AUB59815.1"/>
    </source>
</evidence>
<protein>
    <recommendedName>
        <fullName evidence="3">TIGR02757 family protein</fullName>
    </recommendedName>
</protein>
<dbReference type="GO" id="GO:0003824">
    <property type="term" value="F:catalytic activity"/>
    <property type="evidence" value="ECO:0007669"/>
    <property type="project" value="InterPro"/>
</dbReference>
<dbReference type="InterPro" id="IPR023170">
    <property type="entry name" value="HhH_base_excis_C"/>
</dbReference>